<feature type="transmembrane region" description="Helical" evidence="5">
    <location>
        <begin position="68"/>
        <end position="91"/>
    </location>
</feature>
<dbReference type="SUPFAM" id="SSF103481">
    <property type="entry name" value="Multidrug resistance efflux transporter EmrE"/>
    <property type="match status" value="2"/>
</dbReference>
<name>A0ABX4JWB1_9HYPH</name>
<dbReference type="EMBL" id="NWSY01000006">
    <property type="protein sequence ID" value="PDT23729.1"/>
    <property type="molecule type" value="Genomic_DNA"/>
</dbReference>
<feature type="transmembrane region" description="Helical" evidence="5">
    <location>
        <begin position="36"/>
        <end position="56"/>
    </location>
</feature>
<comment type="subcellular location">
    <subcellularLocation>
        <location evidence="1">Membrane</location>
        <topology evidence="1">Multi-pass membrane protein</topology>
    </subcellularLocation>
</comment>
<keyword evidence="2 5" id="KW-0812">Transmembrane</keyword>
<evidence type="ECO:0000256" key="4">
    <source>
        <dbReference type="ARBA" id="ARBA00023136"/>
    </source>
</evidence>
<evidence type="ECO:0000256" key="2">
    <source>
        <dbReference type="ARBA" id="ARBA00022692"/>
    </source>
</evidence>
<comment type="caution">
    <text evidence="7">The sequence shown here is derived from an EMBL/GenBank/DDBJ whole genome shotgun (WGS) entry which is preliminary data.</text>
</comment>
<dbReference type="InterPro" id="IPR000620">
    <property type="entry name" value="EamA_dom"/>
</dbReference>
<feature type="transmembrane region" description="Helical" evidence="5">
    <location>
        <begin position="129"/>
        <end position="149"/>
    </location>
</feature>
<dbReference type="InterPro" id="IPR037185">
    <property type="entry name" value="EmrE-like"/>
</dbReference>
<gene>
    <name evidence="7" type="ORF">CO674_09415</name>
</gene>
<accession>A0ABX4JWB1</accession>
<proteinExistence type="predicted"/>
<keyword evidence="4 5" id="KW-0472">Membrane</keyword>
<reference evidence="7 8" key="1">
    <citation type="submission" date="2017-09" db="EMBL/GenBank/DDBJ databases">
        <title>Comparative genomics of rhizobia isolated from Phaseolus vulgaris in China.</title>
        <authorList>
            <person name="Tong W."/>
        </authorList>
    </citation>
    <scope>NUCLEOTIDE SEQUENCE [LARGE SCALE GENOMIC DNA]</scope>
    <source>
        <strain evidence="7 8">FH14</strain>
    </source>
</reference>
<dbReference type="InterPro" id="IPR050638">
    <property type="entry name" value="AA-Vitamin_Transporters"/>
</dbReference>
<feature type="domain" description="EamA" evidence="6">
    <location>
        <begin position="157"/>
        <end position="289"/>
    </location>
</feature>
<dbReference type="PANTHER" id="PTHR32322">
    <property type="entry name" value="INNER MEMBRANE TRANSPORTER"/>
    <property type="match status" value="1"/>
</dbReference>
<evidence type="ECO:0000259" key="6">
    <source>
        <dbReference type="Pfam" id="PF00892"/>
    </source>
</evidence>
<evidence type="ECO:0000256" key="3">
    <source>
        <dbReference type="ARBA" id="ARBA00022989"/>
    </source>
</evidence>
<sequence length="303" mass="31927">MPQKPNLARELSLLLALATLWGASYTFIKIGVETIPPVTLIAARTLIAGAILLAVLRHRQIRLPTDRATWRRFFLQACLNSVIPFTLIAWAEQSVDAGLAVILNSATPIFTFLLTVLIVRHEQVTARKLFGVMAGLAGICLVIGVEALSGLGESLMAQIAIILATACYAGAAIFSKNFKGLDPAVPAAGSLISGAVILLPVSLVVDRPWTLDPSAASVLALLALSAFSTALAFAIYFRLVQTLGSVGTTSQAYLRVPIGVTIGIVFLGESLSPTAWIGLICVISGVAAMTIPARLGTTRERIV</sequence>
<dbReference type="Pfam" id="PF00892">
    <property type="entry name" value="EamA"/>
    <property type="match status" value="2"/>
</dbReference>
<feature type="transmembrane region" description="Helical" evidence="5">
    <location>
        <begin position="252"/>
        <end position="268"/>
    </location>
</feature>
<evidence type="ECO:0000313" key="7">
    <source>
        <dbReference type="EMBL" id="PDT23729.1"/>
    </source>
</evidence>
<dbReference type="Proteomes" id="UP000219914">
    <property type="component" value="Unassembled WGS sequence"/>
</dbReference>
<evidence type="ECO:0000256" key="5">
    <source>
        <dbReference type="SAM" id="Phobius"/>
    </source>
</evidence>
<feature type="transmembrane region" description="Helical" evidence="5">
    <location>
        <begin position="155"/>
        <end position="175"/>
    </location>
</feature>
<dbReference type="PANTHER" id="PTHR32322:SF9">
    <property type="entry name" value="AMINO-ACID METABOLITE EFFLUX PUMP-RELATED"/>
    <property type="match status" value="1"/>
</dbReference>
<keyword evidence="3 5" id="KW-1133">Transmembrane helix</keyword>
<feature type="domain" description="EamA" evidence="6">
    <location>
        <begin position="11"/>
        <end position="143"/>
    </location>
</feature>
<evidence type="ECO:0000256" key="1">
    <source>
        <dbReference type="ARBA" id="ARBA00004141"/>
    </source>
</evidence>
<feature type="transmembrane region" description="Helical" evidence="5">
    <location>
        <begin position="274"/>
        <end position="295"/>
    </location>
</feature>
<feature type="transmembrane region" description="Helical" evidence="5">
    <location>
        <begin position="217"/>
        <end position="240"/>
    </location>
</feature>
<organism evidence="7 8">
    <name type="scientific">Rhizobium hidalgonense</name>
    <dbReference type="NCBI Taxonomy" id="1538159"/>
    <lineage>
        <taxon>Bacteria</taxon>
        <taxon>Pseudomonadati</taxon>
        <taxon>Pseudomonadota</taxon>
        <taxon>Alphaproteobacteria</taxon>
        <taxon>Hyphomicrobiales</taxon>
        <taxon>Rhizobiaceae</taxon>
        <taxon>Rhizobium/Agrobacterium group</taxon>
        <taxon>Rhizobium</taxon>
    </lineage>
</organism>
<keyword evidence="8" id="KW-1185">Reference proteome</keyword>
<dbReference type="RefSeq" id="WP_038573546.1">
    <property type="nucleotide sequence ID" value="NZ_CP054027.1"/>
</dbReference>
<feature type="transmembrane region" description="Helical" evidence="5">
    <location>
        <begin position="187"/>
        <end position="205"/>
    </location>
</feature>
<protein>
    <submittedName>
        <fullName evidence="7">EamA family transporter</fullName>
    </submittedName>
</protein>
<feature type="transmembrane region" description="Helical" evidence="5">
    <location>
        <begin position="97"/>
        <end position="117"/>
    </location>
</feature>
<evidence type="ECO:0000313" key="8">
    <source>
        <dbReference type="Proteomes" id="UP000219914"/>
    </source>
</evidence>